<proteinExistence type="predicted"/>
<sequence length="162" mass="18595">MGDVVSDEKQAILGFSSKNFSQKVYADVSRSARLRDICLTQSDYQAKPVLFWQAMSDESELKHAFSGEPGEMNFRPETGVVVGEYNWKAEVRHGRQKALKLKASYLLVYGGLREKDERYVRLYFDKIARFTSYPYFRTLFSMQVGNSNISLNPLPSLTDRVD</sequence>
<dbReference type="AlphaFoldDB" id="A0A6L5YVB4"/>
<evidence type="ECO:0000313" key="2">
    <source>
        <dbReference type="Proteomes" id="UP000474957"/>
    </source>
</evidence>
<dbReference type="EMBL" id="WIND01000001">
    <property type="protein sequence ID" value="MSU88283.1"/>
    <property type="molecule type" value="Genomic_DNA"/>
</dbReference>
<name>A0A6L5YVB4_9RHOB</name>
<dbReference type="RefSeq" id="WP_154444193.1">
    <property type="nucleotide sequence ID" value="NZ_WIND01000001.1"/>
</dbReference>
<accession>A0A6L5YVB4</accession>
<protein>
    <submittedName>
        <fullName evidence="1">Uncharacterized protein</fullName>
    </submittedName>
</protein>
<gene>
    <name evidence="1" type="ORF">GE300_01465</name>
</gene>
<comment type="caution">
    <text evidence="1">The sequence shown here is derived from an EMBL/GenBank/DDBJ whole genome shotgun (WGS) entry which is preliminary data.</text>
</comment>
<dbReference type="Proteomes" id="UP000474957">
    <property type="component" value="Unassembled WGS sequence"/>
</dbReference>
<organism evidence="1 2">
    <name type="scientific">Halovulum marinum</name>
    <dbReference type="NCBI Taxonomy" id="2662447"/>
    <lineage>
        <taxon>Bacteria</taxon>
        <taxon>Pseudomonadati</taxon>
        <taxon>Pseudomonadota</taxon>
        <taxon>Alphaproteobacteria</taxon>
        <taxon>Rhodobacterales</taxon>
        <taxon>Paracoccaceae</taxon>
        <taxon>Halovulum</taxon>
    </lineage>
</organism>
<evidence type="ECO:0000313" key="1">
    <source>
        <dbReference type="EMBL" id="MSU88283.1"/>
    </source>
</evidence>
<keyword evidence="2" id="KW-1185">Reference proteome</keyword>
<reference evidence="1 2" key="1">
    <citation type="submission" date="2019-10" db="EMBL/GenBank/DDBJ databases">
        <title>Cognatihalovulum marinum gen. nov. sp. nov., a new member of the family Rhodobacteraceae isolated from deep seawater of the Northwest Indian Ocean.</title>
        <authorList>
            <person name="Ruan C."/>
            <person name="Wang J."/>
            <person name="Zheng X."/>
            <person name="Song L."/>
            <person name="Zhu Y."/>
            <person name="Huang Y."/>
            <person name="Lu Z."/>
            <person name="Du W."/>
            <person name="Huang L."/>
            <person name="Dai X."/>
        </authorList>
    </citation>
    <scope>NUCLEOTIDE SEQUENCE [LARGE SCALE GENOMIC DNA]</scope>
    <source>
        <strain evidence="1 2">2CG4</strain>
    </source>
</reference>